<dbReference type="OMA" id="WCKERVS"/>
<dbReference type="InterPro" id="IPR024743">
    <property type="entry name" value="Dynein_HC_stalk"/>
</dbReference>
<evidence type="ECO:0000313" key="22">
    <source>
        <dbReference type="EMBL" id="EEB14047.1"/>
    </source>
</evidence>
<dbReference type="Pfam" id="PF12774">
    <property type="entry name" value="AAA_6"/>
    <property type="match status" value="1"/>
</dbReference>
<dbReference type="GO" id="GO:0051959">
    <property type="term" value="F:dynein light intermediate chain binding"/>
    <property type="evidence" value="ECO:0007669"/>
    <property type="project" value="InterPro"/>
</dbReference>
<keyword evidence="9" id="KW-0547">Nucleotide-binding</keyword>
<dbReference type="EnsemblMetazoa" id="PHUM275890-RA">
    <property type="protein sequence ID" value="PHUM275890-PA"/>
    <property type="gene ID" value="PHUM275890"/>
</dbReference>
<evidence type="ECO:0000256" key="9">
    <source>
        <dbReference type="ARBA" id="ARBA00022741"/>
    </source>
</evidence>
<dbReference type="Pfam" id="PF03028">
    <property type="entry name" value="Dynein_heavy"/>
    <property type="match status" value="1"/>
</dbReference>
<dbReference type="RefSeq" id="XP_002426785.1">
    <property type="nucleotide sequence ID" value="XM_002426740.1"/>
</dbReference>
<dbReference type="SUPFAM" id="SSF57997">
    <property type="entry name" value="Tropomyosin"/>
    <property type="match status" value="1"/>
</dbReference>
<dbReference type="GO" id="GO:0007018">
    <property type="term" value="P:microtubule-based movement"/>
    <property type="evidence" value="ECO:0007669"/>
    <property type="project" value="InterPro"/>
</dbReference>
<dbReference type="InParanoid" id="E0VKZ1"/>
<dbReference type="Gene3D" id="1.10.8.720">
    <property type="entry name" value="Region D6 of dynein motor"/>
    <property type="match status" value="1"/>
</dbReference>
<evidence type="ECO:0000256" key="3">
    <source>
        <dbReference type="ARBA" id="ARBA00004245"/>
    </source>
</evidence>
<dbReference type="GO" id="GO:0030030">
    <property type="term" value="P:cell projection organization"/>
    <property type="evidence" value="ECO:0007669"/>
    <property type="project" value="UniProtKB-KW"/>
</dbReference>
<evidence type="ECO:0000256" key="1">
    <source>
        <dbReference type="ARBA" id="ARBA00004138"/>
    </source>
</evidence>
<evidence type="ECO:0000256" key="5">
    <source>
        <dbReference type="ARBA" id="ARBA00022473"/>
    </source>
</evidence>
<dbReference type="PANTHER" id="PTHR45703">
    <property type="entry name" value="DYNEIN HEAVY CHAIN"/>
    <property type="match status" value="1"/>
</dbReference>
<evidence type="ECO:0000259" key="21">
    <source>
        <dbReference type="SMART" id="SM00382"/>
    </source>
</evidence>
<dbReference type="VEuPathDB" id="VectorBase:PHUM275890"/>
<evidence type="ECO:0000256" key="4">
    <source>
        <dbReference type="ARBA" id="ARBA00008887"/>
    </source>
</evidence>
<dbReference type="Pfam" id="PF12775">
    <property type="entry name" value="AAA_7"/>
    <property type="match status" value="1"/>
</dbReference>
<dbReference type="CTD" id="8238994"/>
<dbReference type="InterPro" id="IPR004273">
    <property type="entry name" value="Dynein_heavy_D6_P-loop"/>
</dbReference>
<dbReference type="InterPro" id="IPR041658">
    <property type="entry name" value="AAA_lid_11"/>
</dbReference>
<keyword evidence="5" id="KW-0217">Developmental protein</keyword>
<keyword evidence="13 20" id="KW-0175">Coiled coil</keyword>
<dbReference type="Gene3D" id="3.10.490.20">
    <property type="match status" value="1"/>
</dbReference>
<feature type="domain" description="AAA+ ATPase" evidence="21">
    <location>
        <begin position="2230"/>
        <end position="2376"/>
    </location>
</feature>
<evidence type="ECO:0000256" key="15">
    <source>
        <dbReference type="ARBA" id="ARBA00023136"/>
    </source>
</evidence>
<dbReference type="STRING" id="121224.E0VKZ1"/>
<dbReference type="Pfam" id="PF12780">
    <property type="entry name" value="AAA_8"/>
    <property type="match status" value="1"/>
</dbReference>
<organism>
    <name type="scientific">Pediculus humanus subsp. corporis</name>
    <name type="common">Body louse</name>
    <dbReference type="NCBI Taxonomy" id="121224"/>
    <lineage>
        <taxon>Eukaryota</taxon>
        <taxon>Metazoa</taxon>
        <taxon>Ecdysozoa</taxon>
        <taxon>Arthropoda</taxon>
        <taxon>Hexapoda</taxon>
        <taxon>Insecta</taxon>
        <taxon>Pterygota</taxon>
        <taxon>Neoptera</taxon>
        <taxon>Paraneoptera</taxon>
        <taxon>Psocodea</taxon>
        <taxon>Troctomorpha</taxon>
        <taxon>Phthiraptera</taxon>
        <taxon>Anoplura</taxon>
        <taxon>Pediculidae</taxon>
        <taxon>Pediculus</taxon>
    </lineage>
</organism>
<feature type="domain" description="AAA+ ATPase" evidence="21">
    <location>
        <begin position="2569"/>
        <end position="2710"/>
    </location>
</feature>
<dbReference type="InterPro" id="IPR049400">
    <property type="entry name" value="DYNC2H1_AAA_dom"/>
</dbReference>
<keyword evidence="16" id="KW-0505">Motor protein</keyword>
<dbReference type="InterPro" id="IPR042228">
    <property type="entry name" value="Dynein_linker_3"/>
</dbReference>
<keyword evidence="17" id="KW-0206">Cytoskeleton</keyword>
<feature type="domain" description="AAA+ ATPase" evidence="21">
    <location>
        <begin position="1639"/>
        <end position="1785"/>
    </location>
</feature>
<evidence type="ECO:0000256" key="20">
    <source>
        <dbReference type="SAM" id="Coils"/>
    </source>
</evidence>
<dbReference type="Gene3D" id="3.20.180.20">
    <property type="entry name" value="Dynein heavy chain, N-terminal domain 2"/>
    <property type="match status" value="1"/>
</dbReference>
<name>E0VKZ1_PEDHC</name>
<dbReference type="GO" id="GO:0008569">
    <property type="term" value="F:minus-end-directed microtubule motor activity"/>
    <property type="evidence" value="ECO:0007669"/>
    <property type="project" value="InterPro"/>
</dbReference>
<feature type="coiled-coil region" evidence="20">
    <location>
        <begin position="3015"/>
        <end position="3105"/>
    </location>
</feature>
<keyword evidence="11" id="KW-0067">ATP-binding</keyword>
<dbReference type="FunFam" id="1.20.920.20:FF:000002">
    <property type="entry name" value="Cytoplasmic dynein 1 heavy chain"/>
    <property type="match status" value="1"/>
</dbReference>
<keyword evidence="7" id="KW-0963">Cytoplasm</keyword>
<dbReference type="Gene3D" id="6.10.140.1060">
    <property type="match status" value="1"/>
</dbReference>
<dbReference type="InterPro" id="IPR054354">
    <property type="entry name" value="DYNC2H1-like_lid"/>
</dbReference>
<dbReference type="HOGENOM" id="CLU_000038_7_2_1"/>
<evidence type="ECO:0000313" key="23">
    <source>
        <dbReference type="EnsemblMetazoa" id="PHUM275890-PA"/>
    </source>
</evidence>
<dbReference type="Gene3D" id="3.40.50.300">
    <property type="entry name" value="P-loop containing nucleotide triphosphate hydrolases"/>
    <property type="match status" value="5"/>
</dbReference>
<proteinExistence type="inferred from homology"/>
<dbReference type="InterPro" id="IPR043160">
    <property type="entry name" value="Dynein_C_barrel"/>
</dbReference>
<dbReference type="InterPro" id="IPR035699">
    <property type="entry name" value="AAA_6"/>
</dbReference>
<dbReference type="FunFam" id="1.10.8.720:FF:000006">
    <property type="entry name" value="cytoplasmic dynein 2 heavy chain 1"/>
    <property type="match status" value="1"/>
</dbReference>
<dbReference type="Pfam" id="PF08385">
    <property type="entry name" value="DHC_N1"/>
    <property type="match status" value="1"/>
</dbReference>
<dbReference type="InterPro" id="IPR027417">
    <property type="entry name" value="P-loop_NTPase"/>
</dbReference>
<dbReference type="Pfam" id="PF08393">
    <property type="entry name" value="DHC_N2"/>
    <property type="match status" value="1"/>
</dbReference>
<dbReference type="Gene3D" id="1.20.920.20">
    <property type="match status" value="1"/>
</dbReference>
<dbReference type="InterPro" id="IPR026983">
    <property type="entry name" value="DHC"/>
</dbReference>
<feature type="coiled-coil region" evidence="20">
    <location>
        <begin position="2813"/>
        <end position="2886"/>
    </location>
</feature>
<dbReference type="Pfam" id="PF12781">
    <property type="entry name" value="AAA_9"/>
    <property type="match status" value="1"/>
</dbReference>
<dbReference type="GO" id="GO:0005929">
    <property type="term" value="C:cilium"/>
    <property type="evidence" value="ECO:0007669"/>
    <property type="project" value="UniProtKB-SubCell"/>
</dbReference>
<keyword evidence="14" id="KW-0969">Cilium</keyword>
<evidence type="ECO:0000256" key="6">
    <source>
        <dbReference type="ARBA" id="ARBA00022475"/>
    </source>
</evidence>
<dbReference type="Pfam" id="PF18199">
    <property type="entry name" value="Dynein_C"/>
    <property type="match status" value="1"/>
</dbReference>
<dbReference type="InterPro" id="IPR013594">
    <property type="entry name" value="Dynein_heavy_tail"/>
</dbReference>
<evidence type="ECO:0000256" key="19">
    <source>
        <dbReference type="ARBA" id="ARBA00023902"/>
    </source>
</evidence>
<dbReference type="Gene3D" id="1.20.58.1120">
    <property type="match status" value="1"/>
</dbReference>
<dbReference type="InterPro" id="IPR035706">
    <property type="entry name" value="AAA_9"/>
</dbReference>
<reference evidence="23" key="3">
    <citation type="submission" date="2021-02" db="UniProtKB">
        <authorList>
            <consortium name="EnsemblMetazoa"/>
        </authorList>
    </citation>
    <scope>IDENTIFICATION</scope>
    <source>
        <strain evidence="23">USDA</strain>
    </source>
</reference>
<dbReference type="GO" id="GO:0005874">
    <property type="term" value="C:microtubule"/>
    <property type="evidence" value="ECO:0007669"/>
    <property type="project" value="UniProtKB-KW"/>
</dbReference>
<dbReference type="GO" id="GO:0005524">
    <property type="term" value="F:ATP binding"/>
    <property type="evidence" value="ECO:0007669"/>
    <property type="project" value="UniProtKB-KW"/>
</dbReference>
<evidence type="ECO:0000256" key="11">
    <source>
        <dbReference type="ARBA" id="ARBA00022840"/>
    </source>
</evidence>
<dbReference type="Gene3D" id="1.20.920.30">
    <property type="match status" value="1"/>
</dbReference>
<gene>
    <name evidence="23" type="primary">8238994</name>
    <name evidence="22" type="ORF">Phum_PHUM275890</name>
</gene>
<dbReference type="Pfam" id="PF22597">
    <property type="entry name" value="DYN_lid"/>
    <property type="match status" value="1"/>
</dbReference>
<evidence type="ECO:0000256" key="8">
    <source>
        <dbReference type="ARBA" id="ARBA00022701"/>
    </source>
</evidence>
<protein>
    <recommendedName>
        <fullName evidence="19">Cytoplasmic dynein 2 heavy chain 1</fullName>
    </recommendedName>
</protein>
<dbReference type="FunFam" id="3.20.180.20:FF:000002">
    <property type="entry name" value="Cytoplasmic dynein heavy chain 1"/>
    <property type="match status" value="1"/>
</dbReference>
<dbReference type="Pfam" id="PF12777">
    <property type="entry name" value="MT"/>
    <property type="match status" value="1"/>
</dbReference>
<dbReference type="GO" id="GO:0005886">
    <property type="term" value="C:plasma membrane"/>
    <property type="evidence" value="ECO:0007669"/>
    <property type="project" value="UniProtKB-SubCell"/>
</dbReference>
<keyword evidence="15" id="KW-0472">Membrane</keyword>
<reference evidence="22" key="2">
    <citation type="submission" date="2007-04" db="EMBL/GenBank/DDBJ databases">
        <title>The genome of the human body louse.</title>
        <authorList>
            <consortium name="The Human Body Louse Genome Consortium"/>
            <person name="Kirkness E."/>
            <person name="Walenz B."/>
            <person name="Hass B."/>
            <person name="Bruggner R."/>
            <person name="Strausberg R."/>
        </authorList>
    </citation>
    <scope>NUCLEOTIDE SEQUENCE</scope>
    <source>
        <strain evidence="22">USDA</strain>
    </source>
</reference>
<reference evidence="22" key="1">
    <citation type="submission" date="2007-04" db="EMBL/GenBank/DDBJ databases">
        <title>Annotation of Pediculus humanus corporis strain USDA.</title>
        <authorList>
            <person name="Kirkness E."/>
            <person name="Hannick L."/>
            <person name="Hass B."/>
            <person name="Bruggner R."/>
            <person name="Lawson D."/>
            <person name="Bidwell S."/>
            <person name="Joardar V."/>
            <person name="Caler E."/>
            <person name="Walenz B."/>
            <person name="Inman J."/>
            <person name="Schobel S."/>
            <person name="Galinsky K."/>
            <person name="Amedeo P."/>
            <person name="Strausberg R."/>
        </authorList>
    </citation>
    <scope>NUCLEOTIDE SEQUENCE</scope>
    <source>
        <strain evidence="22">USDA</strain>
    </source>
</reference>
<keyword evidence="12" id="KW-0243">Dynein</keyword>
<dbReference type="InterPro" id="IPR042222">
    <property type="entry name" value="Dynein_2_N"/>
</dbReference>
<dbReference type="KEGG" id="phu:Phum_PHUM275890"/>
<feature type="domain" description="AAA+ ATPase" evidence="21">
    <location>
        <begin position="1926"/>
        <end position="2114"/>
    </location>
</feature>
<evidence type="ECO:0000313" key="24">
    <source>
        <dbReference type="Proteomes" id="UP000009046"/>
    </source>
</evidence>
<keyword evidence="24" id="KW-1185">Reference proteome</keyword>
<dbReference type="EMBL" id="DS235255">
    <property type="protein sequence ID" value="EEB14047.1"/>
    <property type="molecule type" value="Genomic_DNA"/>
</dbReference>
<dbReference type="Gene3D" id="1.10.8.710">
    <property type="match status" value="1"/>
</dbReference>
<dbReference type="eggNOG" id="KOG3595">
    <property type="taxonomic scope" value="Eukaryota"/>
</dbReference>
<keyword evidence="8" id="KW-0493">Microtubule</keyword>
<dbReference type="Pfam" id="PF18198">
    <property type="entry name" value="AAA_lid_11"/>
    <property type="match status" value="1"/>
</dbReference>
<dbReference type="GO" id="GO:0030286">
    <property type="term" value="C:dynein complex"/>
    <property type="evidence" value="ECO:0007669"/>
    <property type="project" value="UniProtKB-KW"/>
</dbReference>
<dbReference type="Gene3D" id="1.20.140.100">
    <property type="entry name" value="Dynein heavy chain, N-terminal domain 2"/>
    <property type="match status" value="1"/>
</dbReference>
<comment type="subcellular location">
    <subcellularLocation>
        <location evidence="2">Cell membrane</location>
        <topology evidence="2">Peripheral membrane protein</topology>
    </subcellularLocation>
    <subcellularLocation>
        <location evidence="1">Cell projection</location>
        <location evidence="1">Cilium</location>
    </subcellularLocation>
    <subcellularLocation>
        <location evidence="3">Cytoplasm</location>
        <location evidence="3">Cytoskeleton</location>
    </subcellularLocation>
</comment>
<evidence type="ECO:0000256" key="10">
    <source>
        <dbReference type="ARBA" id="ARBA00022794"/>
    </source>
</evidence>
<keyword evidence="18" id="KW-0966">Cell projection</keyword>
<evidence type="ECO:0000256" key="7">
    <source>
        <dbReference type="ARBA" id="ARBA00022490"/>
    </source>
</evidence>
<dbReference type="InterPro" id="IPR042219">
    <property type="entry name" value="AAA_lid_11_sf"/>
</dbReference>
<evidence type="ECO:0000256" key="13">
    <source>
        <dbReference type="ARBA" id="ARBA00023054"/>
    </source>
</evidence>
<evidence type="ECO:0000256" key="14">
    <source>
        <dbReference type="ARBA" id="ARBA00023069"/>
    </source>
</evidence>
<dbReference type="PANTHER" id="PTHR45703:SF22">
    <property type="entry name" value="DYNEIN CYTOPLASMIC 2 HEAVY CHAIN 1"/>
    <property type="match status" value="1"/>
</dbReference>
<comment type="similarity">
    <text evidence="4">Belongs to the dynein heavy chain family.</text>
</comment>
<dbReference type="FunCoup" id="E0VKZ1">
    <property type="interactions" value="104"/>
</dbReference>
<evidence type="ECO:0000256" key="16">
    <source>
        <dbReference type="ARBA" id="ARBA00023175"/>
    </source>
</evidence>
<dbReference type="InterPro" id="IPR041228">
    <property type="entry name" value="Dynein_C"/>
</dbReference>
<evidence type="ECO:0000256" key="12">
    <source>
        <dbReference type="ARBA" id="ARBA00023017"/>
    </source>
</evidence>
<dbReference type="InterPro" id="IPR013602">
    <property type="entry name" value="Dynein_heavy_linker"/>
</dbReference>
<dbReference type="OrthoDB" id="447173at2759"/>
<keyword evidence="6" id="KW-1003">Cell membrane</keyword>
<dbReference type="Pfam" id="PF21264">
    <property type="entry name" value="DYNC2H1_AAA_dom"/>
    <property type="match status" value="1"/>
</dbReference>
<dbReference type="Proteomes" id="UP000009046">
    <property type="component" value="Unassembled WGS sequence"/>
</dbReference>
<dbReference type="FunFam" id="3.40.50.300:FF:000071">
    <property type="entry name" value="Cytoplasmic dynein heavy chain 1"/>
    <property type="match status" value="1"/>
</dbReference>
<dbReference type="InterPro" id="IPR024317">
    <property type="entry name" value="Dynein_heavy_chain_D4_dom"/>
</dbReference>
<sequence length="4206" mass="484898">MEFTDERKLYLLNLICSFFQKEKEKLYEQFYKENSLDQFIDDISCNFLRVHFSQNICSFSNEFPKSDDNETNTYLIFLKLKPEILTENSVKTSVFVMTLFGSPILTFHQTLNNFYIPALLNNDIGQEPQVQNTLKILDGQLKYALHHESNSSKSITMNNLSEEIRYWESISESGKNSVEKNSAKSVKEILRTVEDDLSSLNSALVVDLEDVIESSVSVLDDLWRIDYNFYDKNRMKNLIEMIGNSICLYIHKKIDDIDIWTEDYDTVMDVLNTGMTACAKWNESLRTLCTVYWSSSSERRWSEEPYVHDLCVKLLKRLEEIKNVRSAHRQLTRLLSSSEQRELETNSSFSFFQGLKPKICSPYTEGVWKAALKQYEKSLTAIEQRVAVKLKSQLNHLNVNTLQLLQEIKRYQELIKRPNIAQHLLVERQKLLQVLIEYINELSLDTDEEFPLMDLPPTVQKIYRARVLQSKVKEIAETNQEILKDIKGSESLGSKCESFLSQIKNYEKEQFDNWVYEVRDDIKVKGLSLSETSRVLQLKAEKMVEVNYPIRLVRLVREVQQLSAMGLNIPKSIRDVSDRAIKFMNQAKDLEQIANFHNTIGDRIIPSQKPMLLPAAQKLDSLINSQQTVTWSDTAAVDKYISNLQDVVTNLSKENNKLAFYHQKITDKVLNLINFDLIRQQSSWKQNLRDIREIITQIEFLKFPNMKSWKLHWDYQLYKALEWQYRLSLCNLHLHFPEIKVELIYRQQKLQFFPPIEEIRMKYYSQVKKFLFVPKLFTGISENTQEFFSKIVSRNAYRFQDVFVEAENLFQRLLKFKNKWNGWLALGGVNLEELAEENLKVAEDWDLNFRASKKIGQEVAKLHYSDEKIGCITVSVLPIRAEIELHNRKYWDALTMSLQTSILRDINKLNKYISDATEILNAQPKTMSEVGEANIKHAKLMETSVEMQKSFESTIKKNKTLASWTKEKIDLVNQLIFSWDNFQNNLKNHKSLIARQVERMKIALKGETENLLSVVEKFNLRWEVQKPKDADVQDSDFLTLKKNINLVKEKIEEWNELKTKKEKLDDECKKFEMPEPQLIEFDNTDKDLQKQFSTWSFFDEFSTELNVLSREEWILFRGKVYKFEEFLSNWEKKTEEKSPNPVIIRILKEINSYKALIPLFKYLRGEVFSDKHWLELFMILEMENKSPETLILGDFLTVKDKIIMSSQSLQALNAEAASEITIRQALGELDAWEVQTRFTLTLHTDSKSNTVMLIKDFPDVLNKIGDNQCLLQSIINSQNAKSFYDRTSIWENKLTSLDELVSNLNVVQRKWVYLEPIFRNGTFTMEQNRFERIDQDFRYIMNEVSKDNRVTALLRIVNLKQTLSTAIDQLIRCQNCLNQFLQEKRSNFPRFYFLGDEDLLELLGQSTKEQIIQTHIKKLFTGIKTVIMVEGFVKGIKSQEEEIVLLNSPVKVTRCIEDWLNSLNNEVQKTLKLLLMKYVEESENNIVDPLKFPSQILSLGESLWFTSKCEENMSKGKLLEFYNTVKGKLNSYSESLGEWQNGDDLLYLKLKSLLSDTVHHINILEDLLEHQVSNVNDWYWQKQIRYYYTSPGKNVLLKMVDAELEYTYEYQGNGPKLVRTPLTEKCFLTLTQAMKMGLGGNPFGPAGTGKTESVKALGSLLGRQVLVFNCDKGIDVKSMGRIFIGLVKCGAWGCFDEFNRLEEATLSAVSMIIQSIQIALQENRNTVQILEEEVPINSNCGLFVTLNPAGKNYGGRKKLPNNLKQLFRPVVMSVPDDKLIAQTSLLIEGFKEAKIIGSKLVEVFDLAKNLLSMQQHYDWGLRALKTVLGSCGSLLNENKKRKFVEKSTESEIAVEAVRLNTLSKLTFQDSRLFDKIVKDVFVGVKFIDLEFEKLTSALKSSCQDLNLHYNENQIKKCIELYEQMQQRMGVALVGPSGTGKTTILKLLKSALQKLGYTVKRYTVNPKSMPRTQFFGQVDVDTRQWNDGVLTMNALKLNSENSDVLSWLVCDGDIDPDWVEALNSVLDDNRLLTLPSGWRIQFVSNVNFLFETSDLNYASPATVSRLGIIFLSEQIVDVSILVNSWLASQKEGYRNFIEPLLSNYFYKSIDWIRNKGNLAVPYSIIGLANSGLSHMVNIDHKSHFVLGLIYGLGANLTEESRESFAQAVFEMTGEFIPDPSKILTSYYNKDRQRIDELPFETMISKTANQFGWVLTPSAKTSSFILEPWINSLEPILICGPEGCGKTLLINYCLSKVPAVEVATIYCSELISPQHVIQKLRQVCSISTSSTGRILKPKNSQKVVLFIKNLELALPDIWGTNMLVTWLQQLIAYQGFYENDLEWTSVERIQIIGTLAENSQYPSNRLTSITKIYYLGSPNIDDLKSIYTVHVKSVILKNFEKYKAWSSESKVISLAATLISIYEKVRWTFTKIKESHYTFCPKDLTRWCQEIQRYKINFSDQINSLLEVVTYVGFRLFSDRFVSDEDRNAFKEIMIRVMDNEWNYGEVVTGIDEIYYVSDETHKNLIKTEKRDWTEAVDRGIRMSLGQENDILIIDELLRLTSSIDRLFSATNTSLILVGRSGVGRKTALRIISSLHSARLISLNMSQSYNMKTFKTDIKSALQYAGVDGETVYLLIEDYQIVDTSFLHVLNSLLSSGEVPGLYNADELESVILSLRDVCAAEGFTGSTPSFFATRILKNLHIAFILDLDRKFKFISENNLRLFYNCQIIWLPEWSSATMKHIPKILYSKMDAKEEIDSFNDICKCIYEIHKQFINDTATPRRFLAFVKTYLKIYETKKKSINDRVEGLKAGVTKLNQTKNVVDKLKKEAATQKEKLAEKQLEASSALNLIGETMRNANTHKEKMEKLREQAVMESKQLTERKKAIDQELSEVKPLIEEARQAVGNIKNESLSEIRSLRAPPDAIRDILEGVLRLMGIQDTSWNNMKNFLAKRGVKEDIRTFDAHHISSDSKEAVNLLLSERSDSFEPKVAKRASVAAAPLAAWVIANIKYAMVLEKIRPLEKEQKSLQLNLSDIENQVGNISTGLGEVDEKVNDLKNRLNTYTREAAVIEIHLSKAEETMTSAQELLSKLEDEYERWTSQLNDLTEAMTQLPWNTLLGSAFLTYLSTTSENERKEKLEEWEKMAGGIKFSLMDFLASEQDKLKWISEGLSSDQLSFENAVIMLESWFHPLLIDPSGVALNWLKNHFSSNNLEIISQRHTKLQTTVELAVRFGKTLIIEEVEDVHAVLIPLLRKDIIYQGPRQIIYVGEKPVDYNKSFKLFLVTRNTEIQTHTDATTISFTVTEQGLAGQLLGLAVELERPELGMRRRELLKKEEEMKLKLYNFQENLLEQLASAQGDILANKELVNSLNETKTSSEEISKSLLESKKLEIQLDKEFQIYQSTADFGSKLFFTIKSLSALNNLYQFSVSSFKNLFKKSLKTQLLNSGRDVNDVIHQNTNLIKVVYQYVSRSLFNSDRLAFALRLFYNMYQDKVVPEEWSVFKGETIVESQTDGKLKESLPYWIDQDRYFDINVIKNELPNLYSNFKMSEIDNWLNYTKCQECEKEIPKNFSSKLTPFQILLTIQCFRPDRLYSAMTQFVLNSLDMKTLTPSSISLAKVAEESVNTEPILLLLSPGADPSEELRTLVKTLPNINMREVAMGEGQIESAMELLKECSENGEWLCLKNLHLMTTWLGDLEKIIKSLNPHNSFRLWLTTEPHNEFSRALSSSCLKVTYEAPPGIKKNLQRTFGSWSSDTFRRKGVTFGRTMFAAAWFHAVVQERRIYIPQGWSLFYEFSDSDLRATTDLITRIFAEASYSINWTFIRGLLLNAIYGGRMDNEFDIKILKSYLEEFFNESILTKGNNFGPNLSLPSSESYSEYLQLIHQLNDFDKPILFGLPENIERSWQKIRSKRTIEQIKILEQTSKSLNHININNWQQNLSPILSLWKKLNQNVGLLEIKLSDNTTLDKIFEDPVLEFIRKDFQYGLRVVQIVHQSLAGINKVIRNVALPDSETLSVGKSLINHQTPLKWLTHCEGSDNPFKYLTGIIDKTVTLQKLTDIKSSDVLLHQDDIDLATFFHPNRFLKAFKQLSARKSKIPLDKMELNCKWLEKQNKNSNVYVKIKNLQLEGAGFDGRVFVHTTIESSIFITAPTVLISYVDKDSIESQRNKEEMIFPVYQNSKRENLLLTLSVPCLGDKNEWYKTGAAFFLRD</sequence>
<dbReference type="SMART" id="SM00382">
    <property type="entry name" value="AAA"/>
    <property type="match status" value="4"/>
</dbReference>
<keyword evidence="10" id="KW-0970">Cilium biogenesis/degradation</keyword>
<dbReference type="Gene3D" id="1.10.8.1220">
    <property type="match status" value="1"/>
</dbReference>
<dbReference type="EMBL" id="AAZO01003196">
    <property type="status" value="NOT_ANNOTATED_CDS"/>
    <property type="molecule type" value="Genomic_DNA"/>
</dbReference>
<evidence type="ECO:0000256" key="18">
    <source>
        <dbReference type="ARBA" id="ARBA00023273"/>
    </source>
</evidence>
<dbReference type="InterPro" id="IPR043157">
    <property type="entry name" value="Dynein_AAA1S"/>
</dbReference>
<dbReference type="GO" id="GO:0045505">
    <property type="term" value="F:dynein intermediate chain binding"/>
    <property type="evidence" value="ECO:0007669"/>
    <property type="project" value="InterPro"/>
</dbReference>
<dbReference type="GeneID" id="8238994"/>
<dbReference type="InterPro" id="IPR003593">
    <property type="entry name" value="AAA+_ATPase"/>
</dbReference>
<evidence type="ECO:0000256" key="17">
    <source>
        <dbReference type="ARBA" id="ARBA00023212"/>
    </source>
</evidence>
<evidence type="ECO:0000256" key="2">
    <source>
        <dbReference type="ARBA" id="ARBA00004202"/>
    </source>
</evidence>
<accession>E0VKZ1</accession>
<dbReference type="SUPFAM" id="SSF52540">
    <property type="entry name" value="P-loop containing nucleoside triphosphate hydrolases"/>
    <property type="match status" value="4"/>
</dbReference>